<dbReference type="EMBL" id="KV427638">
    <property type="protein sequence ID" value="KZT04189.1"/>
    <property type="molecule type" value="Genomic_DNA"/>
</dbReference>
<evidence type="ECO:0000313" key="3">
    <source>
        <dbReference type="Proteomes" id="UP000076871"/>
    </source>
</evidence>
<organism evidence="2 3">
    <name type="scientific">Laetiporus sulphureus 93-53</name>
    <dbReference type="NCBI Taxonomy" id="1314785"/>
    <lineage>
        <taxon>Eukaryota</taxon>
        <taxon>Fungi</taxon>
        <taxon>Dikarya</taxon>
        <taxon>Basidiomycota</taxon>
        <taxon>Agaricomycotina</taxon>
        <taxon>Agaricomycetes</taxon>
        <taxon>Polyporales</taxon>
        <taxon>Laetiporus</taxon>
    </lineage>
</organism>
<reference evidence="2 3" key="1">
    <citation type="journal article" date="2016" name="Mol. Biol. Evol.">
        <title>Comparative Genomics of Early-Diverging Mushroom-Forming Fungi Provides Insights into the Origins of Lignocellulose Decay Capabilities.</title>
        <authorList>
            <person name="Nagy L.G."/>
            <person name="Riley R."/>
            <person name="Tritt A."/>
            <person name="Adam C."/>
            <person name="Daum C."/>
            <person name="Floudas D."/>
            <person name="Sun H."/>
            <person name="Yadav J.S."/>
            <person name="Pangilinan J."/>
            <person name="Larsson K.H."/>
            <person name="Matsuura K."/>
            <person name="Barry K."/>
            <person name="Labutti K."/>
            <person name="Kuo R."/>
            <person name="Ohm R.A."/>
            <person name="Bhattacharya S.S."/>
            <person name="Shirouzu T."/>
            <person name="Yoshinaga Y."/>
            <person name="Martin F.M."/>
            <person name="Grigoriev I.V."/>
            <person name="Hibbett D.S."/>
        </authorList>
    </citation>
    <scope>NUCLEOTIDE SEQUENCE [LARGE SCALE GENOMIC DNA]</scope>
    <source>
        <strain evidence="2 3">93-53</strain>
    </source>
</reference>
<accession>A0A165D5I7</accession>
<dbReference type="InParanoid" id="A0A165D5I7"/>
<dbReference type="Proteomes" id="UP000076871">
    <property type="component" value="Unassembled WGS sequence"/>
</dbReference>
<sequence length="181" mass="19705">MCIQINGLPKAIFKKITGVGHSSAFSQALKHMLTKDAHDDNKMVQGPEIRGLNGDVLDCLKDGYRVGKQAAQALKPMQIITPSRQLMDATPDMVHNASHHACGHVRNVPSLEASHVWTLAGIMQSLQELYDDPTPTPSLDKIGDDYVPSQQGKKKTPVEKVTEAAKCNDRKKAITDAVNLA</sequence>
<keyword evidence="3" id="KW-1185">Reference proteome</keyword>
<dbReference type="GeneID" id="63824208"/>
<gene>
    <name evidence="2" type="ORF">LAESUDRAFT_715728</name>
</gene>
<proteinExistence type="predicted"/>
<evidence type="ECO:0000256" key="1">
    <source>
        <dbReference type="SAM" id="MobiDB-lite"/>
    </source>
</evidence>
<dbReference type="AlphaFoldDB" id="A0A165D5I7"/>
<name>A0A165D5I7_9APHY</name>
<dbReference type="RefSeq" id="XP_040761929.1">
    <property type="nucleotide sequence ID" value="XM_040907179.1"/>
</dbReference>
<feature type="region of interest" description="Disordered" evidence="1">
    <location>
        <begin position="131"/>
        <end position="163"/>
    </location>
</feature>
<evidence type="ECO:0000313" key="2">
    <source>
        <dbReference type="EMBL" id="KZT04189.1"/>
    </source>
</evidence>
<protein>
    <submittedName>
        <fullName evidence="2">Uncharacterized protein</fullName>
    </submittedName>
</protein>